<keyword evidence="1" id="KW-0732">Signal</keyword>
<evidence type="ECO:0000256" key="1">
    <source>
        <dbReference type="SAM" id="SignalP"/>
    </source>
</evidence>
<protein>
    <submittedName>
        <fullName evidence="2">Uncharacterized protein</fullName>
    </submittedName>
</protein>
<organism evidence="2 3">
    <name type="scientific">Polyplax serrata</name>
    <name type="common">Common mouse louse</name>
    <dbReference type="NCBI Taxonomy" id="468196"/>
    <lineage>
        <taxon>Eukaryota</taxon>
        <taxon>Metazoa</taxon>
        <taxon>Ecdysozoa</taxon>
        <taxon>Arthropoda</taxon>
        <taxon>Hexapoda</taxon>
        <taxon>Insecta</taxon>
        <taxon>Pterygota</taxon>
        <taxon>Neoptera</taxon>
        <taxon>Paraneoptera</taxon>
        <taxon>Psocodea</taxon>
        <taxon>Troctomorpha</taxon>
        <taxon>Phthiraptera</taxon>
        <taxon>Anoplura</taxon>
        <taxon>Polyplacidae</taxon>
        <taxon>Polyplax</taxon>
    </lineage>
</organism>
<dbReference type="AlphaFoldDB" id="A0AAN8PCY0"/>
<feature type="signal peptide" evidence="1">
    <location>
        <begin position="1"/>
        <end position="21"/>
    </location>
</feature>
<comment type="caution">
    <text evidence="2">The sequence shown here is derived from an EMBL/GenBank/DDBJ whole genome shotgun (WGS) entry which is preliminary data.</text>
</comment>
<reference evidence="2 3" key="1">
    <citation type="submission" date="2023-10" db="EMBL/GenBank/DDBJ databases">
        <title>Genomes of two closely related lineages of the louse Polyplax serrata with different host specificities.</title>
        <authorList>
            <person name="Martinu J."/>
            <person name="Tarabai H."/>
            <person name="Stefka J."/>
            <person name="Hypsa V."/>
        </authorList>
    </citation>
    <scope>NUCLEOTIDE SEQUENCE [LARGE SCALE GENOMIC DNA]</scope>
    <source>
        <strain evidence="2">HR10_N</strain>
    </source>
</reference>
<evidence type="ECO:0000313" key="2">
    <source>
        <dbReference type="EMBL" id="KAK6626300.1"/>
    </source>
</evidence>
<sequence>MTAWWLRCFFLLPHLLHLGQQSQLFDLLSTAERYLDEFQTTGNLDIDLDNMKMMVRRTYQLDGFDLNDHKLVKRSTVQEETWITDGKGE</sequence>
<feature type="chain" id="PRO_5043000136" evidence="1">
    <location>
        <begin position="22"/>
        <end position="89"/>
    </location>
</feature>
<accession>A0AAN8PCY0</accession>
<name>A0AAN8PCY0_POLSC</name>
<evidence type="ECO:0000313" key="3">
    <source>
        <dbReference type="Proteomes" id="UP001372834"/>
    </source>
</evidence>
<proteinExistence type="predicted"/>
<gene>
    <name evidence="2" type="ORF">RUM43_006611</name>
</gene>
<dbReference type="EMBL" id="JAWJWE010000037">
    <property type="protein sequence ID" value="KAK6626300.1"/>
    <property type="molecule type" value="Genomic_DNA"/>
</dbReference>
<dbReference type="Proteomes" id="UP001372834">
    <property type="component" value="Unassembled WGS sequence"/>
</dbReference>